<reference evidence="1 2" key="1">
    <citation type="submission" date="2019-03" db="EMBL/GenBank/DDBJ databases">
        <title>Sequencing 23 genomes of Wallemia ichthyophaga.</title>
        <authorList>
            <person name="Gostincar C."/>
        </authorList>
    </citation>
    <scope>NUCLEOTIDE SEQUENCE [LARGE SCALE GENOMIC DNA]</scope>
    <source>
        <strain evidence="1 2">EXF-5753</strain>
    </source>
</reference>
<evidence type="ECO:0000313" key="2">
    <source>
        <dbReference type="Proteomes" id="UP000310189"/>
    </source>
</evidence>
<dbReference type="InterPro" id="IPR008183">
    <property type="entry name" value="Aldose_1/G6P_1-epimerase"/>
</dbReference>
<keyword evidence="2" id="KW-1185">Reference proteome</keyword>
<dbReference type="Proteomes" id="UP000310189">
    <property type="component" value="Unassembled WGS sequence"/>
</dbReference>
<sequence>MIVASPKGRISLEVLEYGLTVHKLLLCLDDGSTIDIIPGPENGEVHKEKRSFLHTIIGRYTNRLPTGVHTIDDGVTLTPEPVESDKVSHHGGVDAFDTKTFNQITLSQSQLYDDRDTLPTHTLALFSYVSKPLENGYPGEMLIEAGFFVADDSVVLTHRAKMLDGVACPVNLTQHWGFNLTADQIKSSTIADHSLRLNATAIAETDQNNLATGGKVPIEGSAFDFKTPRKIGEKEIVQDHYYFFDRDSTAVDNTITQDIDAHVTDIASRRASEDAQLSLSSDSVQLNFLTNQSGVMFYAGGGFSDSAPQRKAGHVDAKDEKAPYPKHGCAFFEFHHPLSTFLHEPYAKHANTSTILNKEEGNVYQNWVRMDVTLR</sequence>
<protein>
    <recommendedName>
        <fullName evidence="3">Aldose 1-epimerase</fullName>
    </recommendedName>
</protein>
<dbReference type="OrthoDB" id="274691at2759"/>
<comment type="caution">
    <text evidence="1">The sequence shown here is derived from an EMBL/GenBank/DDBJ whole genome shotgun (WGS) entry which is preliminary data.</text>
</comment>
<dbReference type="AlphaFoldDB" id="A0A4T0FJX9"/>
<proteinExistence type="predicted"/>
<name>A0A4T0FJX9_9BASI</name>
<dbReference type="Gene3D" id="2.70.98.10">
    <property type="match status" value="1"/>
</dbReference>
<dbReference type="PANTHER" id="PTHR10091:SF0">
    <property type="entry name" value="GALACTOSE MUTAROTASE"/>
    <property type="match status" value="1"/>
</dbReference>
<accession>A0A4T0FJX9</accession>
<evidence type="ECO:0008006" key="3">
    <source>
        <dbReference type="Google" id="ProtNLM"/>
    </source>
</evidence>
<dbReference type="SUPFAM" id="SSF74650">
    <property type="entry name" value="Galactose mutarotase-like"/>
    <property type="match status" value="1"/>
</dbReference>
<dbReference type="GO" id="GO:0030246">
    <property type="term" value="F:carbohydrate binding"/>
    <property type="evidence" value="ECO:0007669"/>
    <property type="project" value="InterPro"/>
</dbReference>
<dbReference type="EMBL" id="SPNW01000035">
    <property type="protein sequence ID" value="TIA88652.1"/>
    <property type="molecule type" value="Genomic_DNA"/>
</dbReference>
<dbReference type="Pfam" id="PF01263">
    <property type="entry name" value="Aldose_epim"/>
    <property type="match status" value="1"/>
</dbReference>
<dbReference type="GO" id="GO:0004034">
    <property type="term" value="F:aldose 1-epimerase activity"/>
    <property type="evidence" value="ECO:0007669"/>
    <property type="project" value="TreeGrafter"/>
</dbReference>
<evidence type="ECO:0000313" key="1">
    <source>
        <dbReference type="EMBL" id="TIA88652.1"/>
    </source>
</evidence>
<dbReference type="InterPro" id="IPR014718">
    <property type="entry name" value="GH-type_carb-bd"/>
</dbReference>
<gene>
    <name evidence="1" type="ORF">E3P99_02476</name>
</gene>
<dbReference type="InterPro" id="IPR011013">
    <property type="entry name" value="Gal_mutarotase_sf_dom"/>
</dbReference>
<organism evidence="1 2">
    <name type="scientific">Wallemia hederae</name>
    <dbReference type="NCBI Taxonomy" id="1540922"/>
    <lineage>
        <taxon>Eukaryota</taxon>
        <taxon>Fungi</taxon>
        <taxon>Dikarya</taxon>
        <taxon>Basidiomycota</taxon>
        <taxon>Wallemiomycotina</taxon>
        <taxon>Wallemiomycetes</taxon>
        <taxon>Wallemiales</taxon>
        <taxon>Wallemiaceae</taxon>
        <taxon>Wallemia</taxon>
    </lineage>
</organism>
<dbReference type="GO" id="GO:0033499">
    <property type="term" value="P:galactose catabolic process via UDP-galactose, Leloir pathway"/>
    <property type="evidence" value="ECO:0007669"/>
    <property type="project" value="TreeGrafter"/>
</dbReference>
<dbReference type="PANTHER" id="PTHR10091">
    <property type="entry name" value="ALDOSE-1-EPIMERASE"/>
    <property type="match status" value="1"/>
</dbReference>
<dbReference type="GO" id="GO:0006006">
    <property type="term" value="P:glucose metabolic process"/>
    <property type="evidence" value="ECO:0007669"/>
    <property type="project" value="TreeGrafter"/>
</dbReference>